<dbReference type="PANTHER" id="PTHR13794:SF58">
    <property type="entry name" value="MITOCHONDRIAL ENOLASE SUPERFAMILY MEMBER 1"/>
    <property type="match status" value="1"/>
</dbReference>
<dbReference type="GO" id="GO:0000287">
    <property type="term" value="F:magnesium ion binding"/>
    <property type="evidence" value="ECO:0007669"/>
    <property type="project" value="TreeGrafter"/>
</dbReference>
<feature type="domain" description="Mandelate racemase/muconate lactonizing enzyme C-terminal" evidence="4">
    <location>
        <begin position="140"/>
        <end position="235"/>
    </location>
</feature>
<evidence type="ECO:0000259" key="4">
    <source>
        <dbReference type="SMART" id="SM00922"/>
    </source>
</evidence>
<dbReference type="SUPFAM" id="SSF54826">
    <property type="entry name" value="Enolase N-terminal domain-like"/>
    <property type="match status" value="1"/>
</dbReference>
<dbReference type="InterPro" id="IPR013341">
    <property type="entry name" value="Mandelate_racemase_N_dom"/>
</dbReference>
<dbReference type="GO" id="GO:0016052">
    <property type="term" value="P:carbohydrate catabolic process"/>
    <property type="evidence" value="ECO:0007669"/>
    <property type="project" value="TreeGrafter"/>
</dbReference>
<gene>
    <name evidence="5" type="ORF">MGWOODY_XGa2626</name>
</gene>
<dbReference type="AlphaFoldDB" id="A0A160TT14"/>
<dbReference type="Gene3D" id="3.20.20.120">
    <property type="entry name" value="Enolase-like C-terminal domain"/>
    <property type="match status" value="1"/>
</dbReference>
<reference evidence="5" key="1">
    <citation type="submission" date="2015-10" db="EMBL/GenBank/DDBJ databases">
        <authorList>
            <person name="Gilbert D.G."/>
        </authorList>
    </citation>
    <scope>NUCLEOTIDE SEQUENCE</scope>
</reference>
<evidence type="ECO:0000256" key="3">
    <source>
        <dbReference type="ARBA" id="ARBA00022842"/>
    </source>
</evidence>
<evidence type="ECO:0000313" key="5">
    <source>
        <dbReference type="EMBL" id="CUS52536.1"/>
    </source>
</evidence>
<proteinExistence type="predicted"/>
<dbReference type="PANTHER" id="PTHR13794">
    <property type="entry name" value="ENOLASE SUPERFAMILY, MANDELATE RACEMASE"/>
    <property type="match status" value="1"/>
</dbReference>
<dbReference type="InterPro" id="IPR046945">
    <property type="entry name" value="RHMD-like"/>
</dbReference>
<dbReference type="InterPro" id="IPR036849">
    <property type="entry name" value="Enolase-like_C_sf"/>
</dbReference>
<dbReference type="EMBL" id="CZRL01000082">
    <property type="protein sequence ID" value="CUS52536.1"/>
    <property type="molecule type" value="Genomic_DNA"/>
</dbReference>
<dbReference type="Gene3D" id="3.30.390.10">
    <property type="entry name" value="Enolase-like, N-terminal domain"/>
    <property type="match status" value="1"/>
</dbReference>
<evidence type="ECO:0000256" key="1">
    <source>
        <dbReference type="ARBA" id="ARBA00001946"/>
    </source>
</evidence>
<dbReference type="InterPro" id="IPR029065">
    <property type="entry name" value="Enolase_C-like"/>
</dbReference>
<comment type="cofactor">
    <cofactor evidence="1">
        <name>Mg(2+)</name>
        <dbReference type="ChEBI" id="CHEBI:18420"/>
    </cofactor>
</comment>
<dbReference type="InterPro" id="IPR013342">
    <property type="entry name" value="Mandelate_racemase_C"/>
</dbReference>
<sequence>MQIDRVDIQVIGPETEHHTWSDDLPGQYQSNTLIRIYTDAGLEGIAGVWNATSFGYDRYTAESLRHLVPILIGRDPCERESILHDLRPRVFPQPPGALAVIDIALWDIMGKIQDKPIYQLLGGAMKRIPAYASTPMYADIDTYMTVVGELVDQGFQAVKFHTWCIPDRDLALAREARRQFPDLALMLDAENNYDLDSAIEVAKVLDALAFTWFEAPLPDWDLTGYRTLTRAVDIPVIPSGNWIQDLSLFEEALKTGAWNTTRTDATILGGITPAQKAVSLSAEAGMKCELMSWGYTLPSAANLHLMLGCGHCSYYEQPLPYKTFEYGMHDVLRTASDGYVYAPTGPGLGLAVDWPAMEAATVHRIICDHNSTR</sequence>
<protein>
    <submittedName>
        <fullName evidence="5">Mandelate racemase/muconate lactonizing protein</fullName>
    </submittedName>
</protein>
<name>A0A160TT14_9ZZZZ</name>
<dbReference type="InterPro" id="IPR029017">
    <property type="entry name" value="Enolase-like_N"/>
</dbReference>
<organism evidence="5">
    <name type="scientific">hydrothermal vent metagenome</name>
    <dbReference type="NCBI Taxonomy" id="652676"/>
    <lineage>
        <taxon>unclassified sequences</taxon>
        <taxon>metagenomes</taxon>
        <taxon>ecological metagenomes</taxon>
    </lineage>
</organism>
<dbReference type="Pfam" id="PF13378">
    <property type="entry name" value="MR_MLE_C"/>
    <property type="match status" value="1"/>
</dbReference>
<dbReference type="SMART" id="SM00922">
    <property type="entry name" value="MR_MLE"/>
    <property type="match status" value="1"/>
</dbReference>
<dbReference type="SUPFAM" id="SSF51604">
    <property type="entry name" value="Enolase C-terminal domain-like"/>
    <property type="match status" value="1"/>
</dbReference>
<keyword evidence="2" id="KW-0479">Metal-binding</keyword>
<keyword evidence="3" id="KW-0460">Magnesium</keyword>
<dbReference type="GO" id="GO:0016836">
    <property type="term" value="F:hydro-lyase activity"/>
    <property type="evidence" value="ECO:0007669"/>
    <property type="project" value="TreeGrafter"/>
</dbReference>
<dbReference type="Pfam" id="PF02746">
    <property type="entry name" value="MR_MLE_N"/>
    <property type="match status" value="1"/>
</dbReference>
<accession>A0A160TT14</accession>
<evidence type="ECO:0000256" key="2">
    <source>
        <dbReference type="ARBA" id="ARBA00022723"/>
    </source>
</evidence>